<keyword evidence="1" id="KW-0732">Signal</keyword>
<evidence type="ECO:0008006" key="4">
    <source>
        <dbReference type="Google" id="ProtNLM"/>
    </source>
</evidence>
<evidence type="ECO:0000313" key="2">
    <source>
        <dbReference type="EMBL" id="KAL2842903.1"/>
    </source>
</evidence>
<dbReference type="Proteomes" id="UP001610446">
    <property type="component" value="Unassembled WGS sequence"/>
</dbReference>
<comment type="caution">
    <text evidence="2">The sequence shown here is derived from an EMBL/GenBank/DDBJ whole genome shotgun (WGS) entry which is preliminary data.</text>
</comment>
<dbReference type="CDD" id="cd23507">
    <property type="entry name" value="hydrophobin_I"/>
    <property type="match status" value="1"/>
</dbReference>
<protein>
    <recommendedName>
        <fullName evidence="4">Hydrophobin</fullName>
    </recommendedName>
</protein>
<keyword evidence="3" id="KW-1185">Reference proteome</keyword>
<dbReference type="EMBL" id="JBFXLU010000095">
    <property type="protein sequence ID" value="KAL2842903.1"/>
    <property type="molecule type" value="Genomic_DNA"/>
</dbReference>
<evidence type="ECO:0000313" key="3">
    <source>
        <dbReference type="Proteomes" id="UP001610446"/>
    </source>
</evidence>
<proteinExistence type="predicted"/>
<organism evidence="2 3">
    <name type="scientific">Aspergillus pseudoustus</name>
    <dbReference type="NCBI Taxonomy" id="1810923"/>
    <lineage>
        <taxon>Eukaryota</taxon>
        <taxon>Fungi</taxon>
        <taxon>Dikarya</taxon>
        <taxon>Ascomycota</taxon>
        <taxon>Pezizomycotina</taxon>
        <taxon>Eurotiomycetes</taxon>
        <taxon>Eurotiomycetidae</taxon>
        <taxon>Eurotiales</taxon>
        <taxon>Aspergillaceae</taxon>
        <taxon>Aspergillus</taxon>
        <taxon>Aspergillus subgen. Nidulantes</taxon>
    </lineage>
</organism>
<feature type="chain" id="PRO_5045752925" description="Hydrophobin" evidence="1">
    <location>
        <begin position="26"/>
        <end position="149"/>
    </location>
</feature>
<feature type="signal peptide" evidence="1">
    <location>
        <begin position="1"/>
        <end position="25"/>
    </location>
</feature>
<reference evidence="2 3" key="1">
    <citation type="submission" date="2024-07" db="EMBL/GenBank/DDBJ databases">
        <title>Section-level genome sequencing and comparative genomics of Aspergillus sections Usti and Cavernicolus.</title>
        <authorList>
            <consortium name="Lawrence Berkeley National Laboratory"/>
            <person name="Nybo J.L."/>
            <person name="Vesth T.C."/>
            <person name="Theobald S."/>
            <person name="Frisvad J.C."/>
            <person name="Larsen T.O."/>
            <person name="Kjaerboelling I."/>
            <person name="Rothschild-Mancinelli K."/>
            <person name="Lyhne E.K."/>
            <person name="Kogle M.E."/>
            <person name="Barry K."/>
            <person name="Clum A."/>
            <person name="Na H."/>
            <person name="Ledsgaard L."/>
            <person name="Lin J."/>
            <person name="Lipzen A."/>
            <person name="Kuo A."/>
            <person name="Riley R."/>
            <person name="Mondo S."/>
            <person name="Labutti K."/>
            <person name="Haridas S."/>
            <person name="Pangalinan J."/>
            <person name="Salamov A.A."/>
            <person name="Simmons B.A."/>
            <person name="Magnuson J.K."/>
            <person name="Chen J."/>
            <person name="Drula E."/>
            <person name="Henrissat B."/>
            <person name="Wiebenga A."/>
            <person name="Lubbers R.J."/>
            <person name="Gomes A.C."/>
            <person name="Makela M.R."/>
            <person name="Stajich J."/>
            <person name="Grigoriev I.V."/>
            <person name="Mortensen U.H."/>
            <person name="De Vries R.P."/>
            <person name="Baker S.E."/>
            <person name="Andersen M.R."/>
        </authorList>
    </citation>
    <scope>NUCLEOTIDE SEQUENCE [LARGE SCALE GENOMIC DNA]</scope>
    <source>
        <strain evidence="2 3">CBS 123904</strain>
    </source>
</reference>
<sequence length="149" mass="15845">MKSALAFAIVFVPLLISALPQGTKNEELKNLYQQCANYELSCCSNFRSSAEGSAEFDASGSGVNLIGNAIGVLGNAVTQPLQQVIPISILSGCSPIIGNAQIQCTNYIACCVPDEHPQGQHEDGHEKGENECKILKDNSVKTNEGLLHL</sequence>
<evidence type="ECO:0000256" key="1">
    <source>
        <dbReference type="SAM" id="SignalP"/>
    </source>
</evidence>
<accession>A0ABR4JS78</accession>
<gene>
    <name evidence="2" type="ORF">BJY01DRAFT_248858</name>
</gene>
<name>A0ABR4JS78_9EURO</name>